<dbReference type="SUPFAM" id="SSF49998">
    <property type="entry name" value="Amine oxidase catalytic domain"/>
    <property type="match status" value="1"/>
</dbReference>
<comment type="similarity">
    <text evidence="1">Belongs to the copper/topaquinone oxidase family.</text>
</comment>
<organism evidence="3 4">
    <name type="scientific">Metarhizium brunneum</name>
    <dbReference type="NCBI Taxonomy" id="500148"/>
    <lineage>
        <taxon>Eukaryota</taxon>
        <taxon>Fungi</taxon>
        <taxon>Dikarya</taxon>
        <taxon>Ascomycota</taxon>
        <taxon>Pezizomycotina</taxon>
        <taxon>Sordariomycetes</taxon>
        <taxon>Hypocreomycetidae</taxon>
        <taxon>Hypocreales</taxon>
        <taxon>Clavicipitaceae</taxon>
        <taxon>Metarhizium</taxon>
    </lineage>
</organism>
<name>A0A7D5YWE9_9HYPO</name>
<dbReference type="InterPro" id="IPR015798">
    <property type="entry name" value="Cu_amine_oxidase_C"/>
</dbReference>
<dbReference type="Proteomes" id="UP000510686">
    <property type="component" value="Chromosome 1"/>
</dbReference>
<dbReference type="PANTHER" id="PTHR10638">
    <property type="entry name" value="COPPER AMINE OXIDASE"/>
    <property type="match status" value="1"/>
</dbReference>
<dbReference type="KEGG" id="mbrn:26244349"/>
<dbReference type="InterPro" id="IPR000269">
    <property type="entry name" value="Cu_amine_oxidase"/>
</dbReference>
<dbReference type="RefSeq" id="XP_014542976.1">
    <property type="nucleotide sequence ID" value="XM_014687490.1"/>
</dbReference>
<dbReference type="GO" id="GO:0009308">
    <property type="term" value="P:amine metabolic process"/>
    <property type="evidence" value="ECO:0007669"/>
    <property type="project" value="UniProtKB-UniRule"/>
</dbReference>
<keyword evidence="1" id="KW-0801">TPQ</keyword>
<comment type="cofactor">
    <cofactor evidence="1">
        <name>Cu cation</name>
        <dbReference type="ChEBI" id="CHEBI:23378"/>
    </cofactor>
    <text evidence="1">Contains 1 topaquinone per subunit.</text>
</comment>
<feature type="domain" description="Copper amine oxidase catalytic" evidence="2">
    <location>
        <begin position="88"/>
        <end position="153"/>
    </location>
</feature>
<dbReference type="GO" id="GO:0048038">
    <property type="term" value="F:quinone binding"/>
    <property type="evidence" value="ECO:0007669"/>
    <property type="project" value="InterPro"/>
</dbReference>
<dbReference type="GO" id="GO:0005507">
    <property type="term" value="F:copper ion binding"/>
    <property type="evidence" value="ECO:0007669"/>
    <property type="project" value="InterPro"/>
</dbReference>
<evidence type="ECO:0000313" key="3">
    <source>
        <dbReference type="EMBL" id="QLI66105.1"/>
    </source>
</evidence>
<dbReference type="Pfam" id="PF01179">
    <property type="entry name" value="Cu_amine_oxid"/>
    <property type="match status" value="1"/>
</dbReference>
<keyword evidence="4" id="KW-1185">Reference proteome</keyword>
<dbReference type="GeneID" id="26244349"/>
<dbReference type="EMBL" id="CP058932">
    <property type="protein sequence ID" value="QLI66105.1"/>
    <property type="molecule type" value="Genomic_DNA"/>
</dbReference>
<keyword evidence="1" id="KW-0560">Oxidoreductase</keyword>
<dbReference type="EC" id="1.4.3.-" evidence="1"/>
<evidence type="ECO:0000259" key="2">
    <source>
        <dbReference type="Pfam" id="PF01179"/>
    </source>
</evidence>
<keyword evidence="1" id="KW-0479">Metal-binding</keyword>
<dbReference type="AlphaFoldDB" id="A0A7D5YWE9"/>
<dbReference type="Gene3D" id="2.70.98.20">
    <property type="entry name" value="Copper amine oxidase, catalytic domain"/>
    <property type="match status" value="1"/>
</dbReference>
<evidence type="ECO:0000313" key="4">
    <source>
        <dbReference type="Proteomes" id="UP000510686"/>
    </source>
</evidence>
<accession>A0A7D5YWE9</accession>
<dbReference type="OrthoDB" id="10576119at2759"/>
<comment type="PTM">
    <text evidence="1">Topaquinone (TPQ) is generated by copper-dependent autoxidation of a specific tyrosyl residue.</text>
</comment>
<proteinExistence type="inferred from homology"/>
<gene>
    <name evidence="3" type="primary">AO-I_1</name>
    <name evidence="3" type="ORF">G6M90_00g000940</name>
</gene>
<dbReference type="PANTHER" id="PTHR10638:SF91">
    <property type="entry name" value="AMINE OXIDASE"/>
    <property type="match status" value="1"/>
</dbReference>
<protein>
    <recommendedName>
        <fullName evidence="1">Amine oxidase</fullName>
        <ecNumber evidence="1">1.4.3.-</ecNumber>
    </recommendedName>
</protein>
<reference evidence="3 4" key="1">
    <citation type="submission" date="2020-07" db="EMBL/GenBank/DDBJ databases">
        <title>Telomere length de novo assembly of all 7 chromosomes of the fungus, Metarhizium brunneum, using a novel assembly pipeline.</title>
        <authorList>
            <person name="Saud z."/>
            <person name="Kortsinoglou A."/>
            <person name="Kouvelis V.N."/>
            <person name="Butt T.M."/>
        </authorList>
    </citation>
    <scope>NUCLEOTIDE SEQUENCE [LARGE SCALE GENOMIC DNA]</scope>
    <source>
        <strain evidence="3 4">4556</strain>
    </source>
</reference>
<dbReference type="GO" id="GO:0008131">
    <property type="term" value="F:primary methylamine oxidase activity"/>
    <property type="evidence" value="ECO:0007669"/>
    <property type="project" value="InterPro"/>
</dbReference>
<evidence type="ECO:0000256" key="1">
    <source>
        <dbReference type="RuleBase" id="RU000672"/>
    </source>
</evidence>
<dbReference type="InterPro" id="IPR036460">
    <property type="entry name" value="Cu_amine_oxidase_C_sf"/>
</dbReference>
<keyword evidence="1" id="KW-0186">Copper</keyword>
<sequence length="174" mass="19870">MDLVTGEEVDKRCLHPKQRASFTVDEFQEFIDNDLTSPIFQRVVAEMEPPPWLGDMTKGNDDVNHSSFPLPICPVMGTATESLVRVERLQPEGPSFTMTDNSLLEWQKWRLRISLTPRECVVLHDIRFDYRSVVHRLSFSELTVPYCDPRPLTTVNRPSTTATLEPAAPQITLD</sequence>